<dbReference type="AlphaFoldDB" id="A0A6C0IF55"/>
<reference evidence="2" key="1">
    <citation type="journal article" date="2020" name="Nature">
        <title>Giant virus diversity and host interactions through global metagenomics.</title>
        <authorList>
            <person name="Schulz F."/>
            <person name="Roux S."/>
            <person name="Paez-Espino D."/>
            <person name="Jungbluth S."/>
            <person name="Walsh D.A."/>
            <person name="Denef V.J."/>
            <person name="McMahon K.D."/>
            <person name="Konstantinidis K.T."/>
            <person name="Eloe-Fadrosh E.A."/>
            <person name="Kyrpides N.C."/>
            <person name="Woyke T."/>
        </authorList>
    </citation>
    <scope>NUCLEOTIDE SEQUENCE</scope>
    <source>
        <strain evidence="2">GVMAG-M-3300023184-86</strain>
    </source>
</reference>
<accession>A0A6C0IF55</accession>
<organism evidence="2">
    <name type="scientific">viral metagenome</name>
    <dbReference type="NCBI Taxonomy" id="1070528"/>
    <lineage>
        <taxon>unclassified sequences</taxon>
        <taxon>metagenomes</taxon>
        <taxon>organismal metagenomes</taxon>
    </lineage>
</organism>
<evidence type="ECO:0000313" key="2">
    <source>
        <dbReference type="EMBL" id="QHT91801.1"/>
    </source>
</evidence>
<name>A0A6C0IF55_9ZZZZ</name>
<evidence type="ECO:0000256" key="1">
    <source>
        <dbReference type="SAM" id="MobiDB-lite"/>
    </source>
</evidence>
<dbReference type="InterPro" id="IPR043928">
    <property type="entry name" value="DNVP"/>
</dbReference>
<dbReference type="EMBL" id="MN740169">
    <property type="protein sequence ID" value="QHT91801.1"/>
    <property type="molecule type" value="Genomic_DNA"/>
</dbReference>
<protein>
    <submittedName>
        <fullName evidence="2">Uncharacterized protein</fullName>
    </submittedName>
</protein>
<dbReference type="GO" id="GO:0051276">
    <property type="term" value="P:chromosome organization"/>
    <property type="evidence" value="ECO:0007669"/>
    <property type="project" value="InterPro"/>
</dbReference>
<proteinExistence type="predicted"/>
<feature type="region of interest" description="Disordered" evidence="1">
    <location>
        <begin position="88"/>
        <end position="113"/>
    </location>
</feature>
<dbReference type="GO" id="GO:0003677">
    <property type="term" value="F:DNA binding"/>
    <property type="evidence" value="ECO:0007669"/>
    <property type="project" value="InterPro"/>
</dbReference>
<sequence length="113" mass="12652">MTKFSRTSTGKYSVQGKTFEQLIGTRAQVWHGTAYKTTGGLTKSDIMQNKHGRIVSKAKHATAKREKRLVRAGFGTKKGKFGFVKLNKTSSRRSKKGGKDPFGKPQPWMFKTN</sequence>
<dbReference type="Pfam" id="PF19060">
    <property type="entry name" value="DVNP"/>
    <property type="match status" value="1"/>
</dbReference>